<evidence type="ECO:0000256" key="1">
    <source>
        <dbReference type="SAM" id="Coils"/>
    </source>
</evidence>
<protein>
    <submittedName>
        <fullName evidence="2">Uncharacterized protein</fullName>
    </submittedName>
</protein>
<feature type="coiled-coil region" evidence="1">
    <location>
        <begin position="46"/>
        <end position="206"/>
    </location>
</feature>
<gene>
    <name evidence="2" type="ORF">SS50377_11733</name>
</gene>
<proteinExistence type="predicted"/>
<dbReference type="AlphaFoldDB" id="V6LTY9"/>
<dbReference type="EMBL" id="KI546002">
    <property type="protein sequence ID" value="EST48132.1"/>
    <property type="molecule type" value="Genomic_DNA"/>
</dbReference>
<evidence type="ECO:0000313" key="2">
    <source>
        <dbReference type="EMBL" id="EST48132.1"/>
    </source>
</evidence>
<accession>V6LTY9</accession>
<reference evidence="2" key="1">
    <citation type="journal article" date="2014" name="PLoS Genet.">
        <title>The Genome of Spironucleus salmonicida Highlights a Fish Pathogen Adapted to Fluctuating Environments.</title>
        <authorList>
            <person name="Xu F."/>
            <person name="Jerlstrom-Hultqvist J."/>
            <person name="Einarsson E."/>
            <person name="Astvaldsson A."/>
            <person name="Svard S.G."/>
            <person name="Andersson J.O."/>
        </authorList>
    </citation>
    <scope>NUCLEOTIDE SEQUENCE</scope>
</reference>
<sequence>MCHFHDILQKQKEITELRQTIINQQNIISTLDTNMNLQSQTFINDENEYKQMIQKLVHRIQNLENKSQLTQQEQQILNENMNLKNQVYVLSKSLGDCKLSQFEQLKIKNLTLESEVKELQKQVQFFQDKNEEQKQYYLVIQNKIREQLKLQKEKNYQQHENRIQEIMSKFAVHRLDEDSNETARLIEEYNKNITNIQKQILDAIKRK</sequence>
<organism evidence="2">
    <name type="scientific">Spironucleus salmonicida</name>
    <dbReference type="NCBI Taxonomy" id="348837"/>
    <lineage>
        <taxon>Eukaryota</taxon>
        <taxon>Metamonada</taxon>
        <taxon>Diplomonadida</taxon>
        <taxon>Hexamitidae</taxon>
        <taxon>Hexamitinae</taxon>
        <taxon>Spironucleus</taxon>
    </lineage>
</organism>
<keyword evidence="1" id="KW-0175">Coiled coil</keyword>
<name>V6LTY9_9EUKA</name>